<feature type="transmembrane region" description="Helical" evidence="5">
    <location>
        <begin position="207"/>
        <end position="224"/>
    </location>
</feature>
<dbReference type="PANTHER" id="PTHR37422:SF13">
    <property type="entry name" value="LIPOPOLYSACCHARIDE BIOSYNTHESIS PROTEIN PA4999-RELATED"/>
    <property type="match status" value="1"/>
</dbReference>
<comment type="subcellular location">
    <subcellularLocation>
        <location evidence="1">Membrane</location>
        <topology evidence="1">Multi-pass membrane protein</topology>
    </subcellularLocation>
</comment>
<sequence length="453" mass="51320">MPDFLFKYVIVAILITIPLYPKFPFIRVPGTFVSIRLEDLLLAFGAILVFITFTDSTKRSSFFKNAVNKAILLFWAVGFVSLLSGIFLTKTLDTHIAVLHWLRRIEYMIPFYLGIETVVRVPKGFDFYLKVLLMVIILLFIYGLGQRYLTFPIIITQNEEYSKGIALRWVQGSHINSTFAGHYDLASFLVLVLPIIISSLFIFKGMLTRLILSFASFAGLWLLVYSASRISFVTYLISSCFSLIIMKKFKEMALVFLISLAFIGFSSNLLARYQRLIEVSFGTVKKMKMINFIDPGKVYAEGVFNKKEKPVPTPTENPVFEDRSTSIRLNVEWPRAISSLRKNPFLGTGYSSIGLATDNDYLRLLGEVGILGFSAFLLIFFRIGKLFLRVLPDIPRLEGANLAFVSGLIGAIPGLFINAIFIDIFEASKFAIIFWLIVGLTVGYLLNRYVQEN</sequence>
<evidence type="ECO:0000256" key="2">
    <source>
        <dbReference type="ARBA" id="ARBA00022692"/>
    </source>
</evidence>
<reference evidence="7 8" key="1">
    <citation type="journal article" date="2016" name="Nat. Commun.">
        <title>Thousands of microbial genomes shed light on interconnected biogeochemical processes in an aquifer system.</title>
        <authorList>
            <person name="Anantharaman K."/>
            <person name="Brown C.T."/>
            <person name="Hug L.A."/>
            <person name="Sharon I."/>
            <person name="Castelle C.J."/>
            <person name="Probst A.J."/>
            <person name="Thomas B.C."/>
            <person name="Singh A."/>
            <person name="Wilkins M.J."/>
            <person name="Karaoz U."/>
            <person name="Brodie E.L."/>
            <person name="Williams K.H."/>
            <person name="Hubbard S.S."/>
            <person name="Banfield J.F."/>
        </authorList>
    </citation>
    <scope>NUCLEOTIDE SEQUENCE [LARGE SCALE GENOMIC DNA]</scope>
</reference>
<name>A0A1F8B5I4_9BACT</name>
<keyword evidence="3 5" id="KW-1133">Transmembrane helix</keyword>
<comment type="caution">
    <text evidence="7">The sequence shown here is derived from an EMBL/GenBank/DDBJ whole genome shotgun (WGS) entry which is preliminary data.</text>
</comment>
<evidence type="ECO:0000313" key="8">
    <source>
        <dbReference type="Proteomes" id="UP000176404"/>
    </source>
</evidence>
<feature type="transmembrane region" description="Helical" evidence="5">
    <location>
        <begin position="185"/>
        <end position="202"/>
    </location>
</feature>
<gene>
    <name evidence="7" type="ORF">A2892_05520</name>
</gene>
<keyword evidence="4 5" id="KW-0472">Membrane</keyword>
<dbReference type="Pfam" id="PF04932">
    <property type="entry name" value="Wzy_C"/>
    <property type="match status" value="1"/>
</dbReference>
<dbReference type="AlphaFoldDB" id="A0A1F8B5I4"/>
<feature type="transmembrane region" description="Helical" evidence="5">
    <location>
        <begin position="127"/>
        <end position="145"/>
    </location>
</feature>
<accession>A0A1F8B5I4</accession>
<dbReference type="STRING" id="1802517.A2892_05520"/>
<feature type="transmembrane region" description="Helical" evidence="5">
    <location>
        <begin position="253"/>
        <end position="271"/>
    </location>
</feature>
<evidence type="ECO:0000256" key="5">
    <source>
        <dbReference type="SAM" id="Phobius"/>
    </source>
</evidence>
<proteinExistence type="predicted"/>
<dbReference type="InterPro" id="IPR007016">
    <property type="entry name" value="O-antigen_ligase-rel_domated"/>
</dbReference>
<evidence type="ECO:0000256" key="3">
    <source>
        <dbReference type="ARBA" id="ARBA00022989"/>
    </source>
</evidence>
<feature type="transmembrane region" description="Helical" evidence="5">
    <location>
        <begin position="66"/>
        <end position="88"/>
    </location>
</feature>
<feature type="transmembrane region" description="Helical" evidence="5">
    <location>
        <begin position="5"/>
        <end position="21"/>
    </location>
</feature>
<keyword evidence="2 5" id="KW-0812">Transmembrane</keyword>
<evidence type="ECO:0000259" key="6">
    <source>
        <dbReference type="Pfam" id="PF04932"/>
    </source>
</evidence>
<protein>
    <recommendedName>
        <fullName evidence="6">O-antigen ligase-related domain-containing protein</fullName>
    </recommendedName>
</protein>
<dbReference type="GO" id="GO:0016020">
    <property type="term" value="C:membrane"/>
    <property type="evidence" value="ECO:0007669"/>
    <property type="project" value="UniProtKB-SubCell"/>
</dbReference>
<dbReference type="PANTHER" id="PTHR37422">
    <property type="entry name" value="TEICHURONIC ACID BIOSYNTHESIS PROTEIN TUAE"/>
    <property type="match status" value="1"/>
</dbReference>
<feature type="transmembrane region" description="Helical" evidence="5">
    <location>
        <begin position="33"/>
        <end position="54"/>
    </location>
</feature>
<evidence type="ECO:0000256" key="4">
    <source>
        <dbReference type="ARBA" id="ARBA00023136"/>
    </source>
</evidence>
<feature type="transmembrane region" description="Helical" evidence="5">
    <location>
        <begin position="361"/>
        <end position="381"/>
    </location>
</feature>
<feature type="transmembrane region" description="Helical" evidence="5">
    <location>
        <begin position="402"/>
        <end position="421"/>
    </location>
</feature>
<feature type="transmembrane region" description="Helical" evidence="5">
    <location>
        <begin position="427"/>
        <end position="446"/>
    </location>
</feature>
<feature type="domain" description="O-antigen ligase-related" evidence="6">
    <location>
        <begin position="215"/>
        <end position="377"/>
    </location>
</feature>
<dbReference type="InterPro" id="IPR051533">
    <property type="entry name" value="WaaL-like"/>
</dbReference>
<evidence type="ECO:0000256" key="1">
    <source>
        <dbReference type="ARBA" id="ARBA00004141"/>
    </source>
</evidence>
<dbReference type="Proteomes" id="UP000176404">
    <property type="component" value="Unassembled WGS sequence"/>
</dbReference>
<evidence type="ECO:0000313" key="7">
    <source>
        <dbReference type="EMBL" id="OGM59292.1"/>
    </source>
</evidence>
<organism evidence="7 8">
    <name type="scientific">Candidatus Woesebacteria bacterium RIFCSPLOWO2_01_FULL_39_10b</name>
    <dbReference type="NCBI Taxonomy" id="1802517"/>
    <lineage>
        <taxon>Bacteria</taxon>
        <taxon>Candidatus Woeseibacteriota</taxon>
    </lineage>
</organism>
<dbReference type="EMBL" id="MGHD01000022">
    <property type="protein sequence ID" value="OGM59292.1"/>
    <property type="molecule type" value="Genomic_DNA"/>
</dbReference>